<proteinExistence type="predicted"/>
<sequence>MLNTSAAQAVTISHAGESIIGDIVEVLDITTSDAGMFVAVLLADGRKLEGPDAVDAQDIKPRLTRQLATAAA</sequence>
<comment type="caution">
    <text evidence="1">The sequence shown here is derived from an EMBL/GenBank/DDBJ whole genome shotgun (WGS) entry which is preliminary data.</text>
</comment>
<dbReference type="RefSeq" id="WP_280763716.1">
    <property type="nucleotide sequence ID" value="NZ_JARXVC010000023.1"/>
</dbReference>
<protein>
    <submittedName>
        <fullName evidence="1">Uncharacterized protein</fullName>
    </submittedName>
</protein>
<accession>A0ABT6MJN0</accession>
<evidence type="ECO:0000313" key="1">
    <source>
        <dbReference type="EMBL" id="MDH6284497.1"/>
    </source>
</evidence>
<name>A0ABT6MJN0_9NOCA</name>
<reference evidence="1 2" key="1">
    <citation type="submission" date="2023-04" db="EMBL/GenBank/DDBJ databases">
        <title>Forest soil microbial communities from Buena Vista Peninsula, Colon Province, Panama.</title>
        <authorList>
            <person name="Bouskill N."/>
        </authorList>
    </citation>
    <scope>NUCLEOTIDE SEQUENCE [LARGE SCALE GENOMIC DNA]</scope>
    <source>
        <strain evidence="1 2">CFH S0262</strain>
    </source>
</reference>
<evidence type="ECO:0000313" key="2">
    <source>
        <dbReference type="Proteomes" id="UP001160334"/>
    </source>
</evidence>
<organism evidence="1 2">
    <name type="scientific">Prescottella agglutinans</name>
    <dbReference type="NCBI Taxonomy" id="1644129"/>
    <lineage>
        <taxon>Bacteria</taxon>
        <taxon>Bacillati</taxon>
        <taxon>Actinomycetota</taxon>
        <taxon>Actinomycetes</taxon>
        <taxon>Mycobacteriales</taxon>
        <taxon>Nocardiaceae</taxon>
        <taxon>Prescottella</taxon>
    </lineage>
</organism>
<dbReference type="Proteomes" id="UP001160334">
    <property type="component" value="Unassembled WGS sequence"/>
</dbReference>
<gene>
    <name evidence="1" type="ORF">M2280_005757</name>
</gene>
<dbReference type="EMBL" id="JARXVC010000023">
    <property type="protein sequence ID" value="MDH6284497.1"/>
    <property type="molecule type" value="Genomic_DNA"/>
</dbReference>
<keyword evidence="2" id="KW-1185">Reference proteome</keyword>